<proteinExistence type="predicted"/>
<dbReference type="Proteomes" id="UP000190989">
    <property type="component" value="Unassembled WGS sequence"/>
</dbReference>
<dbReference type="InterPro" id="IPR052925">
    <property type="entry name" value="Phage_Integrase-like_Recomb"/>
</dbReference>
<evidence type="ECO:0000259" key="6">
    <source>
        <dbReference type="PROSITE" id="PS51900"/>
    </source>
</evidence>
<dbReference type="SUPFAM" id="SSF56349">
    <property type="entry name" value="DNA breaking-rejoining enzymes"/>
    <property type="match status" value="1"/>
</dbReference>
<dbReference type="InterPro" id="IPR010998">
    <property type="entry name" value="Integrase_recombinase_N"/>
</dbReference>
<feature type="domain" description="Tyr recombinase" evidence="5">
    <location>
        <begin position="146"/>
        <end position="340"/>
    </location>
</feature>
<dbReference type="PANTHER" id="PTHR34605:SF3">
    <property type="entry name" value="P CELL-TYPE AGGLUTINATION PROTEIN MAP4-LIKE-RELATED"/>
    <property type="match status" value="1"/>
</dbReference>
<dbReference type="EMBL" id="FVZE01000007">
    <property type="protein sequence ID" value="SLK07879.1"/>
    <property type="molecule type" value="Genomic_DNA"/>
</dbReference>
<keyword evidence="1" id="KW-0229">DNA integration</keyword>
<keyword evidence="2 4" id="KW-0238">DNA-binding</keyword>
<dbReference type="GO" id="GO:0006310">
    <property type="term" value="P:DNA recombination"/>
    <property type="evidence" value="ECO:0007669"/>
    <property type="project" value="UniProtKB-KW"/>
</dbReference>
<evidence type="ECO:0000313" key="8">
    <source>
        <dbReference type="Proteomes" id="UP000190989"/>
    </source>
</evidence>
<dbReference type="InterPro" id="IPR004107">
    <property type="entry name" value="Integrase_SAM-like_N"/>
</dbReference>
<dbReference type="PANTHER" id="PTHR34605">
    <property type="entry name" value="PHAGE_INTEGRASE DOMAIN-CONTAINING PROTEIN"/>
    <property type="match status" value="1"/>
</dbReference>
<dbReference type="InterPro" id="IPR013762">
    <property type="entry name" value="Integrase-like_cat_sf"/>
</dbReference>
<sequence length="343" mass="36763">MADGSEDFPANGVLIALNFTAAAFPPKITAPARILCDEVAAARSYRAQAKAANTIRAYTSDWAQFEGWCDERGLEPLPARPEAVAAYLAALAMAGKADSTIGRHLAAIGWKHRQDGLVAPTVRDERMVIADTLAGIRREQRARPNARKAAISASELGAMIVAADGQGTRTIRDRAVMALGLAAALRRSELVALELRDVELVDKGLTLTLRHSKTDQEGEGQVIAVPAGKTLKPVARLKAWLAVRGSTAGPLFYQIDPQGRVVDKPMSDRSIARLIQKYAGRVGLDPETVAGHSLRAGFLTEASRTGATIAKMQEVSRHKKVEVLLGYVRSAELFDDHAAAGFL</sequence>
<dbReference type="PROSITE" id="PS51898">
    <property type="entry name" value="TYR_RECOMBINASE"/>
    <property type="match status" value="1"/>
</dbReference>
<evidence type="ECO:0000256" key="3">
    <source>
        <dbReference type="ARBA" id="ARBA00023172"/>
    </source>
</evidence>
<keyword evidence="8" id="KW-1185">Reference proteome</keyword>
<dbReference type="SUPFAM" id="SSF47823">
    <property type="entry name" value="lambda integrase-like, N-terminal domain"/>
    <property type="match status" value="1"/>
</dbReference>
<evidence type="ECO:0000259" key="5">
    <source>
        <dbReference type="PROSITE" id="PS51898"/>
    </source>
</evidence>
<name>A0A1U6IIN4_9SPHN</name>
<dbReference type="STRING" id="428990.SAMN06295987_10774"/>
<reference evidence="8" key="1">
    <citation type="submission" date="2017-02" db="EMBL/GenBank/DDBJ databases">
        <authorList>
            <person name="Varghese N."/>
            <person name="Submissions S."/>
        </authorList>
    </citation>
    <scope>NUCLEOTIDE SEQUENCE [LARGE SCALE GENOMIC DNA]</scope>
    <source>
        <strain evidence="8">SM117</strain>
    </source>
</reference>
<evidence type="ECO:0000256" key="2">
    <source>
        <dbReference type="ARBA" id="ARBA00023125"/>
    </source>
</evidence>
<dbReference type="GO" id="GO:0003677">
    <property type="term" value="F:DNA binding"/>
    <property type="evidence" value="ECO:0007669"/>
    <property type="project" value="UniProtKB-UniRule"/>
</dbReference>
<keyword evidence="3" id="KW-0233">DNA recombination</keyword>
<evidence type="ECO:0000256" key="4">
    <source>
        <dbReference type="PROSITE-ProRule" id="PRU01248"/>
    </source>
</evidence>
<accession>A0A1U6IIN4</accession>
<dbReference type="AlphaFoldDB" id="A0A1U6IIN4"/>
<dbReference type="PROSITE" id="PS51900">
    <property type="entry name" value="CB"/>
    <property type="match status" value="1"/>
</dbReference>
<dbReference type="InterPro" id="IPR044068">
    <property type="entry name" value="CB"/>
</dbReference>
<organism evidence="7 8">
    <name type="scientific">Novosphingobium mathurense</name>
    <dbReference type="NCBI Taxonomy" id="428990"/>
    <lineage>
        <taxon>Bacteria</taxon>
        <taxon>Pseudomonadati</taxon>
        <taxon>Pseudomonadota</taxon>
        <taxon>Alphaproteobacteria</taxon>
        <taxon>Sphingomonadales</taxon>
        <taxon>Sphingomonadaceae</taxon>
        <taxon>Novosphingobium</taxon>
    </lineage>
</organism>
<dbReference type="InterPro" id="IPR011010">
    <property type="entry name" value="DNA_brk_join_enz"/>
</dbReference>
<dbReference type="CDD" id="cd00799">
    <property type="entry name" value="INT_Cre_C"/>
    <property type="match status" value="1"/>
</dbReference>
<evidence type="ECO:0000313" key="7">
    <source>
        <dbReference type="EMBL" id="SLK07879.1"/>
    </source>
</evidence>
<dbReference type="Gene3D" id="1.10.150.130">
    <property type="match status" value="1"/>
</dbReference>
<dbReference type="Pfam" id="PF00589">
    <property type="entry name" value="Phage_integrase"/>
    <property type="match status" value="1"/>
</dbReference>
<evidence type="ECO:0000256" key="1">
    <source>
        <dbReference type="ARBA" id="ARBA00022908"/>
    </source>
</evidence>
<dbReference type="RefSeq" id="WP_079731430.1">
    <property type="nucleotide sequence ID" value="NZ_FVZE01000007.1"/>
</dbReference>
<feature type="domain" description="Core-binding (CB)" evidence="6">
    <location>
        <begin position="26"/>
        <end position="116"/>
    </location>
</feature>
<dbReference type="Gene3D" id="1.10.443.10">
    <property type="entry name" value="Intergrase catalytic core"/>
    <property type="match status" value="1"/>
</dbReference>
<gene>
    <name evidence="7" type="ORF">SAMN06295987_10774</name>
</gene>
<dbReference type="InterPro" id="IPR002104">
    <property type="entry name" value="Integrase_catalytic"/>
</dbReference>
<dbReference type="Pfam" id="PF02899">
    <property type="entry name" value="Phage_int_SAM_1"/>
    <property type="match status" value="1"/>
</dbReference>
<dbReference type="GO" id="GO:0015074">
    <property type="term" value="P:DNA integration"/>
    <property type="evidence" value="ECO:0007669"/>
    <property type="project" value="UniProtKB-KW"/>
</dbReference>
<protein>
    <submittedName>
        <fullName evidence="7">Site-specific recombinase XerD</fullName>
    </submittedName>
</protein>